<sequence length="244" mass="25842">MSYPPQPDPYGSQSGPYSGQQYPSGQYPTGNYPTGGYPQGGSEDFWRQVAGSQPPMPPKKKSTGMVLGLVGGGVAVLAVITLVVVMIINVNSRDEADQQRTVPAEQTTSRTSESGSGSVTAGDCIGLLDERGGEMTEETCGTLDSDYQVVKVANGTDRSVCGDDYSNVIDGKTYCIVLDVEVGDCITPYSEASDRIPLKLDCAVAEDQITRVAPRGEPAQVCGEGDGYYTFAEKTFCFNNVRGA</sequence>
<dbReference type="EMBL" id="JACCFJ010000001">
    <property type="protein sequence ID" value="NYI81607.1"/>
    <property type="molecule type" value="Genomic_DNA"/>
</dbReference>
<proteinExistence type="predicted"/>
<evidence type="ECO:0000313" key="4">
    <source>
        <dbReference type="Proteomes" id="UP000587002"/>
    </source>
</evidence>
<name>A0A853ANJ5_9PSEU</name>
<reference evidence="3 4" key="1">
    <citation type="submission" date="2020-07" db="EMBL/GenBank/DDBJ databases">
        <title>Sequencing the genomes of 1000 actinobacteria strains.</title>
        <authorList>
            <person name="Klenk H.-P."/>
        </authorList>
    </citation>
    <scope>NUCLEOTIDE SEQUENCE [LARGE SCALE GENOMIC DNA]</scope>
    <source>
        <strain evidence="3 4">DSM 44065</strain>
    </source>
</reference>
<dbReference type="AlphaFoldDB" id="A0A853ANJ5"/>
<evidence type="ECO:0000256" key="1">
    <source>
        <dbReference type="SAM" id="MobiDB-lite"/>
    </source>
</evidence>
<feature type="transmembrane region" description="Helical" evidence="2">
    <location>
        <begin position="66"/>
        <end position="88"/>
    </location>
</feature>
<feature type="compositionally biased region" description="Polar residues" evidence="1">
    <location>
        <begin position="11"/>
        <end position="32"/>
    </location>
</feature>
<feature type="compositionally biased region" description="Low complexity" evidence="1">
    <location>
        <begin position="107"/>
        <end position="120"/>
    </location>
</feature>
<comment type="caution">
    <text evidence="3">The sequence shown here is derived from an EMBL/GenBank/DDBJ whole genome shotgun (WGS) entry which is preliminary data.</text>
</comment>
<keyword evidence="2" id="KW-1133">Transmembrane helix</keyword>
<gene>
    <name evidence="3" type="ORF">HNR68_000237</name>
</gene>
<evidence type="ECO:0000256" key="2">
    <source>
        <dbReference type="SAM" id="Phobius"/>
    </source>
</evidence>
<accession>A0A853ANJ5</accession>
<feature type="region of interest" description="Disordered" evidence="1">
    <location>
        <begin position="94"/>
        <end position="120"/>
    </location>
</feature>
<keyword evidence="2" id="KW-0812">Transmembrane</keyword>
<keyword evidence="4" id="KW-1185">Reference proteome</keyword>
<protein>
    <submittedName>
        <fullName evidence="3">Uncharacterized protein</fullName>
    </submittedName>
</protein>
<organism evidence="3 4">
    <name type="scientific">Saccharopolyspora hordei</name>
    <dbReference type="NCBI Taxonomy" id="1838"/>
    <lineage>
        <taxon>Bacteria</taxon>
        <taxon>Bacillati</taxon>
        <taxon>Actinomycetota</taxon>
        <taxon>Actinomycetes</taxon>
        <taxon>Pseudonocardiales</taxon>
        <taxon>Pseudonocardiaceae</taxon>
        <taxon>Saccharopolyspora</taxon>
    </lineage>
</organism>
<dbReference type="RefSeq" id="WP_179716757.1">
    <property type="nucleotide sequence ID" value="NZ_BAABFH010000001.1"/>
</dbReference>
<keyword evidence="2" id="KW-0472">Membrane</keyword>
<dbReference type="Proteomes" id="UP000587002">
    <property type="component" value="Unassembled WGS sequence"/>
</dbReference>
<evidence type="ECO:0000313" key="3">
    <source>
        <dbReference type="EMBL" id="NYI81607.1"/>
    </source>
</evidence>
<feature type="region of interest" description="Disordered" evidence="1">
    <location>
        <begin position="1"/>
        <end position="61"/>
    </location>
</feature>